<reference evidence="2" key="1">
    <citation type="journal article" date="2014" name="Int. J. Syst. Evol. Microbiol.">
        <title>Complete genome sequence of Corynebacterium casei LMG S-19264T (=DSM 44701T), isolated from a smear-ripened cheese.</title>
        <authorList>
            <consortium name="US DOE Joint Genome Institute (JGI-PGF)"/>
            <person name="Walter F."/>
            <person name="Albersmeier A."/>
            <person name="Kalinowski J."/>
            <person name="Ruckert C."/>
        </authorList>
    </citation>
    <scope>NUCLEOTIDE SEQUENCE</scope>
    <source>
        <strain evidence="2">CGMCC 4.7403</strain>
    </source>
</reference>
<dbReference type="AlphaFoldDB" id="A0A919DJM3"/>
<evidence type="ECO:0000313" key="3">
    <source>
        <dbReference type="Proteomes" id="UP000603227"/>
    </source>
</evidence>
<dbReference type="EMBL" id="BNAT01000033">
    <property type="protein sequence ID" value="GHE49341.1"/>
    <property type="molecule type" value="Genomic_DNA"/>
</dbReference>
<gene>
    <name evidence="2" type="ORF">GCM10017771_70730</name>
</gene>
<reference evidence="2" key="2">
    <citation type="submission" date="2020-09" db="EMBL/GenBank/DDBJ databases">
        <authorList>
            <person name="Sun Q."/>
            <person name="Zhou Y."/>
        </authorList>
    </citation>
    <scope>NUCLEOTIDE SEQUENCE</scope>
    <source>
        <strain evidence="2">CGMCC 4.7403</strain>
    </source>
</reference>
<keyword evidence="3" id="KW-1185">Reference proteome</keyword>
<feature type="region of interest" description="Disordered" evidence="1">
    <location>
        <begin position="16"/>
        <end position="63"/>
    </location>
</feature>
<accession>A0A919DJM3</accession>
<comment type="caution">
    <text evidence="2">The sequence shown here is derived from an EMBL/GenBank/DDBJ whole genome shotgun (WGS) entry which is preliminary data.</text>
</comment>
<proteinExistence type="predicted"/>
<dbReference type="Proteomes" id="UP000603227">
    <property type="component" value="Unassembled WGS sequence"/>
</dbReference>
<sequence length="63" mass="6449">MAAASVTYEAGWGWTTLNESHGVDGPDVADMPGVEGEYPNPLRGACGPEGAGDAESGREEIGR</sequence>
<protein>
    <submittedName>
        <fullName evidence="2">Uncharacterized protein</fullName>
    </submittedName>
</protein>
<name>A0A919DJM3_9ACTN</name>
<evidence type="ECO:0000256" key="1">
    <source>
        <dbReference type="SAM" id="MobiDB-lite"/>
    </source>
</evidence>
<organism evidence="2 3">
    <name type="scientific">Streptomyces capitiformicae</name>
    <dbReference type="NCBI Taxonomy" id="2014920"/>
    <lineage>
        <taxon>Bacteria</taxon>
        <taxon>Bacillati</taxon>
        <taxon>Actinomycetota</taxon>
        <taxon>Actinomycetes</taxon>
        <taxon>Kitasatosporales</taxon>
        <taxon>Streptomycetaceae</taxon>
        <taxon>Streptomyces</taxon>
    </lineage>
</organism>
<evidence type="ECO:0000313" key="2">
    <source>
        <dbReference type="EMBL" id="GHE49341.1"/>
    </source>
</evidence>